<dbReference type="Proteomes" id="UP000281553">
    <property type="component" value="Unassembled WGS sequence"/>
</dbReference>
<organism evidence="1 2">
    <name type="scientific">Dibothriocephalus latus</name>
    <name type="common">Fish tapeworm</name>
    <name type="synonym">Diphyllobothrium latum</name>
    <dbReference type="NCBI Taxonomy" id="60516"/>
    <lineage>
        <taxon>Eukaryota</taxon>
        <taxon>Metazoa</taxon>
        <taxon>Spiralia</taxon>
        <taxon>Lophotrochozoa</taxon>
        <taxon>Platyhelminthes</taxon>
        <taxon>Cestoda</taxon>
        <taxon>Eucestoda</taxon>
        <taxon>Diphyllobothriidea</taxon>
        <taxon>Diphyllobothriidae</taxon>
        <taxon>Dibothriocephalus</taxon>
    </lineage>
</organism>
<dbReference type="EMBL" id="UYRU01041932">
    <property type="protein sequence ID" value="VDK71328.1"/>
    <property type="molecule type" value="Genomic_DNA"/>
</dbReference>
<protein>
    <submittedName>
        <fullName evidence="1">Uncharacterized protein</fullName>
    </submittedName>
</protein>
<dbReference type="OrthoDB" id="6276858at2759"/>
<evidence type="ECO:0000313" key="1">
    <source>
        <dbReference type="EMBL" id="VDK71328.1"/>
    </source>
</evidence>
<keyword evidence="2" id="KW-1185">Reference proteome</keyword>
<name>A0A3P6TY62_DIBLA</name>
<proteinExistence type="predicted"/>
<sequence length="77" mass="9117">MKLVESMIQKFTGENEADDFLTLANTVNRKCEWFKLREFTDDQFKCLIFVSALRSRRDAEIRTRLLSKVEQDPKTTL</sequence>
<accession>A0A3P6TY62</accession>
<evidence type="ECO:0000313" key="2">
    <source>
        <dbReference type="Proteomes" id="UP000281553"/>
    </source>
</evidence>
<gene>
    <name evidence="1" type="ORF">DILT_LOCUS2319</name>
</gene>
<reference evidence="1 2" key="1">
    <citation type="submission" date="2018-11" db="EMBL/GenBank/DDBJ databases">
        <authorList>
            <consortium name="Pathogen Informatics"/>
        </authorList>
    </citation>
    <scope>NUCLEOTIDE SEQUENCE [LARGE SCALE GENOMIC DNA]</scope>
</reference>
<dbReference type="AlphaFoldDB" id="A0A3P6TY62"/>